<dbReference type="AlphaFoldDB" id="A0A6G1JWG6"/>
<evidence type="ECO:0000313" key="2">
    <source>
        <dbReference type="EMBL" id="KAF2704673.1"/>
    </source>
</evidence>
<feature type="region of interest" description="Disordered" evidence="1">
    <location>
        <begin position="184"/>
        <end position="205"/>
    </location>
</feature>
<dbReference type="Proteomes" id="UP000799428">
    <property type="component" value="Unassembled WGS sequence"/>
</dbReference>
<organism evidence="2 3">
    <name type="scientific">Pleomassaria siparia CBS 279.74</name>
    <dbReference type="NCBI Taxonomy" id="1314801"/>
    <lineage>
        <taxon>Eukaryota</taxon>
        <taxon>Fungi</taxon>
        <taxon>Dikarya</taxon>
        <taxon>Ascomycota</taxon>
        <taxon>Pezizomycotina</taxon>
        <taxon>Dothideomycetes</taxon>
        <taxon>Pleosporomycetidae</taxon>
        <taxon>Pleosporales</taxon>
        <taxon>Pleomassariaceae</taxon>
        <taxon>Pleomassaria</taxon>
    </lineage>
</organism>
<sequence>MSPSPGEELDPYIADAAVRPESSSASSLSQCAHPLESVPPLFPLPAVAPFTLPTPDEPQSGLVDLDLVSGLLPDIPLPSPSVVKVGYNLRLPSFETLGIAAPSLYSGYSFMGSGPLSKPEDPLHALSPPLGPIHQLDGPHDPIGSTSGPSANAHIDHLVPVFTPSEEADMPNWASFVNVRTAGVGSPPSSDPGVSPSILTTTSPSSTTSRIVPIVVGMNDAVWRAAWIEELKKLITSGFGSQHLTSVKILSHALPCPSPTGHLFGELIAAIHEGSTSETAWINVFHAVPSRFTLSDLPKSPPSTPGPAVGGDEYFTSKVFDSAVAVPDYQLESKLLPPSPRPVVAPGSVNVSVVERYIPPTNMVEFAEMFTVKGHSLLYDRLIELSSDDGLLLFIYPTKTGARTFMRDYLGPILDPLLRSITVVNELSADLGKSLGQMASVERLIEYPSLHTEIQRFCHKLSESSPSLQATDGKKSTYSILHTEKEEIVLSREAWADWWIKQEKPRVREAVTMNFRKAKKLALETELMPSNLIQEVLDGVMGREYEAGRPKKGIEVGVFIIKKSC</sequence>
<gene>
    <name evidence="2" type="ORF">K504DRAFT_389560</name>
</gene>
<keyword evidence="3" id="KW-1185">Reference proteome</keyword>
<accession>A0A6G1JWG6</accession>
<dbReference type="OrthoDB" id="5407894at2759"/>
<protein>
    <submittedName>
        <fullName evidence="2">Uncharacterized protein</fullName>
    </submittedName>
</protein>
<proteinExistence type="predicted"/>
<evidence type="ECO:0000313" key="3">
    <source>
        <dbReference type="Proteomes" id="UP000799428"/>
    </source>
</evidence>
<reference evidence="2" key="1">
    <citation type="journal article" date="2020" name="Stud. Mycol.">
        <title>101 Dothideomycetes genomes: a test case for predicting lifestyles and emergence of pathogens.</title>
        <authorList>
            <person name="Haridas S."/>
            <person name="Albert R."/>
            <person name="Binder M."/>
            <person name="Bloem J."/>
            <person name="Labutti K."/>
            <person name="Salamov A."/>
            <person name="Andreopoulos B."/>
            <person name="Baker S."/>
            <person name="Barry K."/>
            <person name="Bills G."/>
            <person name="Bluhm B."/>
            <person name="Cannon C."/>
            <person name="Castanera R."/>
            <person name="Culley D."/>
            <person name="Daum C."/>
            <person name="Ezra D."/>
            <person name="Gonzalez J."/>
            <person name="Henrissat B."/>
            <person name="Kuo A."/>
            <person name="Liang C."/>
            <person name="Lipzen A."/>
            <person name="Lutzoni F."/>
            <person name="Magnuson J."/>
            <person name="Mondo S."/>
            <person name="Nolan M."/>
            <person name="Ohm R."/>
            <person name="Pangilinan J."/>
            <person name="Park H.-J."/>
            <person name="Ramirez L."/>
            <person name="Alfaro M."/>
            <person name="Sun H."/>
            <person name="Tritt A."/>
            <person name="Yoshinaga Y."/>
            <person name="Zwiers L.-H."/>
            <person name="Turgeon B."/>
            <person name="Goodwin S."/>
            <person name="Spatafora J."/>
            <person name="Crous P."/>
            <person name="Grigoriev I."/>
        </authorList>
    </citation>
    <scope>NUCLEOTIDE SEQUENCE</scope>
    <source>
        <strain evidence="2">CBS 279.74</strain>
    </source>
</reference>
<evidence type="ECO:0000256" key="1">
    <source>
        <dbReference type="SAM" id="MobiDB-lite"/>
    </source>
</evidence>
<dbReference type="EMBL" id="MU005781">
    <property type="protein sequence ID" value="KAF2704673.1"/>
    <property type="molecule type" value="Genomic_DNA"/>
</dbReference>
<name>A0A6G1JWG6_9PLEO</name>